<dbReference type="PROSITE" id="PS00455">
    <property type="entry name" value="AMP_BINDING"/>
    <property type="match status" value="1"/>
</dbReference>
<proteinExistence type="inferred from homology"/>
<organism evidence="7 8">
    <name type="scientific">Mycobacterium paraffinicum</name>
    <dbReference type="NCBI Taxonomy" id="53378"/>
    <lineage>
        <taxon>Bacteria</taxon>
        <taxon>Bacillati</taxon>
        <taxon>Actinomycetota</taxon>
        <taxon>Actinomycetes</taxon>
        <taxon>Mycobacteriales</taxon>
        <taxon>Mycobacteriaceae</taxon>
        <taxon>Mycobacterium</taxon>
    </lineage>
</organism>
<evidence type="ECO:0000259" key="6">
    <source>
        <dbReference type="Pfam" id="PF13193"/>
    </source>
</evidence>
<keyword evidence="4" id="KW-0067">ATP-binding</keyword>
<dbReference type="InterPro" id="IPR020845">
    <property type="entry name" value="AMP-binding_CS"/>
</dbReference>
<dbReference type="EMBL" id="MPNT01000002">
    <property type="protein sequence ID" value="OJZ75547.1"/>
    <property type="molecule type" value="Genomic_DNA"/>
</dbReference>
<comment type="similarity">
    <text evidence="1">Belongs to the ATP-dependent AMP-binding enzyme family.</text>
</comment>
<name>A0A1Q4I0T3_9MYCO</name>
<gene>
    <name evidence="7" type="ORF">BRW65_03055</name>
</gene>
<reference evidence="7 8" key="1">
    <citation type="submission" date="2016-11" db="EMBL/GenBank/DDBJ databases">
        <title>Genome sequences of unsequenced Mycobacteria.</title>
        <authorList>
            <person name="Greninger A.L."/>
            <person name="Fang F."/>
            <person name="Jerome K.R."/>
        </authorList>
    </citation>
    <scope>NUCLEOTIDE SEQUENCE [LARGE SCALE GENOMIC DNA]</scope>
    <source>
        <strain evidence="7 8">M11</strain>
    </source>
</reference>
<evidence type="ECO:0000313" key="7">
    <source>
        <dbReference type="EMBL" id="OJZ75547.1"/>
    </source>
</evidence>
<dbReference type="InterPro" id="IPR000873">
    <property type="entry name" value="AMP-dep_synth/lig_dom"/>
</dbReference>
<keyword evidence="2" id="KW-0436">Ligase</keyword>
<dbReference type="GO" id="GO:0044539">
    <property type="term" value="P:long-chain fatty acid import into cell"/>
    <property type="evidence" value="ECO:0007669"/>
    <property type="project" value="TreeGrafter"/>
</dbReference>
<accession>A0A1Q4I0T3</accession>
<dbReference type="Pfam" id="PF00501">
    <property type="entry name" value="AMP-binding"/>
    <property type="match status" value="1"/>
</dbReference>
<dbReference type="GO" id="GO:0005886">
    <property type="term" value="C:plasma membrane"/>
    <property type="evidence" value="ECO:0007669"/>
    <property type="project" value="TreeGrafter"/>
</dbReference>
<evidence type="ECO:0000313" key="8">
    <source>
        <dbReference type="Proteomes" id="UP000186438"/>
    </source>
</evidence>
<dbReference type="Gene3D" id="3.30.300.30">
    <property type="match status" value="1"/>
</dbReference>
<feature type="domain" description="AMP-binding enzyme C-terminal" evidence="6">
    <location>
        <begin position="404"/>
        <end position="480"/>
    </location>
</feature>
<dbReference type="InterPro" id="IPR025110">
    <property type="entry name" value="AMP-bd_C"/>
</dbReference>
<dbReference type="Pfam" id="PF13193">
    <property type="entry name" value="AMP-binding_C"/>
    <property type="match status" value="1"/>
</dbReference>
<evidence type="ECO:0000256" key="4">
    <source>
        <dbReference type="ARBA" id="ARBA00022840"/>
    </source>
</evidence>
<protein>
    <submittedName>
        <fullName evidence="7">Acyl-CoA synthetase</fullName>
    </submittedName>
</protein>
<dbReference type="SUPFAM" id="SSF56801">
    <property type="entry name" value="Acetyl-CoA synthetase-like"/>
    <property type="match status" value="1"/>
</dbReference>
<feature type="domain" description="AMP-dependent synthetase/ligase" evidence="5">
    <location>
        <begin position="23"/>
        <end position="353"/>
    </location>
</feature>
<dbReference type="STRING" id="53378.BRW65_03055"/>
<comment type="caution">
    <text evidence="7">The sequence shown here is derived from an EMBL/GenBank/DDBJ whole genome shotgun (WGS) entry which is preliminary data.</text>
</comment>
<dbReference type="GO" id="GO:0005324">
    <property type="term" value="F:long-chain fatty acid transmembrane transporter activity"/>
    <property type="evidence" value="ECO:0007669"/>
    <property type="project" value="TreeGrafter"/>
</dbReference>
<dbReference type="PANTHER" id="PTHR43107:SF15">
    <property type="entry name" value="FATTY ACID TRANSPORT PROTEIN 3, ISOFORM A"/>
    <property type="match status" value="1"/>
</dbReference>
<sequence length="515" mass="54998">MLPPDPTVTRLLAPLLEIDDRGVYFEDTYTTWRDHLRHGAAIAAALRNRLDPAKPPHVGVLLENTPFFSAMLTAGGMSGIVPVGLNPVRRGDALARDIAHADCQVVLADSGSAAALGDIDHVNVDSAEWADEVAAHRDAEPHFQSATAADLFMLIFTSGTSGEPKAVKCSHGKVAIAGVTMSQRFGLGHDDVCYVSMPLFHSNAVLVGWAVAVACQGSLALRRKFSASNFLVDVRRFGATYANYVGKPLSYVLATPERPDDADNPLRAVYGNEGVPRDVERFARRFGCVVQDGFGSTEGGVAIARTPDTPDGALGPLPEGVDIVDPDTGEPCPVGVVGELVNTAGAGRFEGYYNDEAAEAERMAGGVYHSGDLAYRDDAGYAYFAGRLGDWMRVDGENLGAAPIERVLLRHPDVTEVAVYAVPDPVVGDQVMAALVLAPEAELDAERFRAFLAEQPDLGPKQWPSYVRVSAELPRTVTFKVLKRQLAAQGVDCDDPVVRIQPQTGRGTSAHAENS</sequence>
<evidence type="ECO:0000256" key="2">
    <source>
        <dbReference type="ARBA" id="ARBA00022598"/>
    </source>
</evidence>
<dbReference type="GO" id="GO:0004467">
    <property type="term" value="F:long-chain fatty acid-CoA ligase activity"/>
    <property type="evidence" value="ECO:0007669"/>
    <property type="project" value="TreeGrafter"/>
</dbReference>
<dbReference type="NCBIfam" id="NF005897">
    <property type="entry name" value="PRK07867.1"/>
    <property type="match status" value="1"/>
</dbReference>
<dbReference type="RefSeq" id="WP_073871205.1">
    <property type="nucleotide sequence ID" value="NZ_MPNT01000002.1"/>
</dbReference>
<dbReference type="Proteomes" id="UP000186438">
    <property type="component" value="Unassembled WGS sequence"/>
</dbReference>
<dbReference type="PANTHER" id="PTHR43107">
    <property type="entry name" value="LONG-CHAIN FATTY ACID TRANSPORT PROTEIN"/>
    <property type="match status" value="1"/>
</dbReference>
<evidence type="ECO:0000256" key="3">
    <source>
        <dbReference type="ARBA" id="ARBA00022741"/>
    </source>
</evidence>
<evidence type="ECO:0000256" key="1">
    <source>
        <dbReference type="ARBA" id="ARBA00006432"/>
    </source>
</evidence>
<evidence type="ECO:0000259" key="5">
    <source>
        <dbReference type="Pfam" id="PF00501"/>
    </source>
</evidence>
<dbReference type="Gene3D" id="3.40.50.12780">
    <property type="entry name" value="N-terminal domain of ligase-like"/>
    <property type="match status" value="1"/>
</dbReference>
<keyword evidence="8" id="KW-1185">Reference proteome</keyword>
<dbReference type="OrthoDB" id="9803968at2"/>
<dbReference type="InterPro" id="IPR045851">
    <property type="entry name" value="AMP-bd_C_sf"/>
</dbReference>
<keyword evidence="3" id="KW-0547">Nucleotide-binding</keyword>
<dbReference type="AlphaFoldDB" id="A0A1Q4I0T3"/>
<dbReference type="GO" id="GO:0005524">
    <property type="term" value="F:ATP binding"/>
    <property type="evidence" value="ECO:0007669"/>
    <property type="project" value="UniProtKB-KW"/>
</dbReference>
<dbReference type="InterPro" id="IPR042099">
    <property type="entry name" value="ANL_N_sf"/>
</dbReference>